<dbReference type="Proteomes" id="UP000076842">
    <property type="component" value="Unassembled WGS sequence"/>
</dbReference>
<evidence type="ECO:0000313" key="2">
    <source>
        <dbReference type="EMBL" id="KZT60064.1"/>
    </source>
</evidence>
<accession>A0A165I2S8</accession>
<feature type="compositionally biased region" description="Low complexity" evidence="1">
    <location>
        <begin position="8"/>
        <end position="25"/>
    </location>
</feature>
<protein>
    <submittedName>
        <fullName evidence="2">Uncharacterized protein</fullName>
    </submittedName>
</protein>
<gene>
    <name evidence="2" type="ORF">CALCODRAFT_492828</name>
</gene>
<feature type="region of interest" description="Disordered" evidence="1">
    <location>
        <begin position="1"/>
        <end position="31"/>
    </location>
</feature>
<reference evidence="2 3" key="1">
    <citation type="journal article" date="2016" name="Mol. Biol. Evol.">
        <title>Comparative Genomics of Early-Diverging Mushroom-Forming Fungi Provides Insights into the Origins of Lignocellulose Decay Capabilities.</title>
        <authorList>
            <person name="Nagy L.G."/>
            <person name="Riley R."/>
            <person name="Tritt A."/>
            <person name="Adam C."/>
            <person name="Daum C."/>
            <person name="Floudas D."/>
            <person name="Sun H."/>
            <person name="Yadav J.S."/>
            <person name="Pangilinan J."/>
            <person name="Larsson K.H."/>
            <person name="Matsuura K."/>
            <person name="Barry K."/>
            <person name="Labutti K."/>
            <person name="Kuo R."/>
            <person name="Ohm R.A."/>
            <person name="Bhattacharya S.S."/>
            <person name="Shirouzu T."/>
            <person name="Yoshinaga Y."/>
            <person name="Martin F.M."/>
            <person name="Grigoriev I.V."/>
            <person name="Hibbett D.S."/>
        </authorList>
    </citation>
    <scope>NUCLEOTIDE SEQUENCE [LARGE SCALE GENOMIC DNA]</scope>
    <source>
        <strain evidence="2 3">HHB12733</strain>
    </source>
</reference>
<evidence type="ECO:0000256" key="1">
    <source>
        <dbReference type="SAM" id="MobiDB-lite"/>
    </source>
</evidence>
<sequence length="175" mass="18221">MPSPRSHTSTTITPNTSTTDPPSATRPAPIFSPAGAVPLPLDLLDPPLEPVEPVPVFPAPAAVLVGEPLTPGALQNSCSWLGVIWSAVSTHWKQASESVEMALQMHVRSYRLHCSNALYAAESVEEVHYGWHVPSSGGEGPPSLGLVLPLVGMLPVGLDPCIGLPVVPPPAHSAS</sequence>
<dbReference type="InParanoid" id="A0A165I2S8"/>
<name>A0A165I2S8_9BASI</name>
<dbReference type="AlphaFoldDB" id="A0A165I2S8"/>
<keyword evidence="3" id="KW-1185">Reference proteome</keyword>
<proteinExistence type="predicted"/>
<evidence type="ECO:0000313" key="3">
    <source>
        <dbReference type="Proteomes" id="UP000076842"/>
    </source>
</evidence>
<organism evidence="2 3">
    <name type="scientific">Calocera cornea HHB12733</name>
    <dbReference type="NCBI Taxonomy" id="1353952"/>
    <lineage>
        <taxon>Eukaryota</taxon>
        <taxon>Fungi</taxon>
        <taxon>Dikarya</taxon>
        <taxon>Basidiomycota</taxon>
        <taxon>Agaricomycotina</taxon>
        <taxon>Dacrymycetes</taxon>
        <taxon>Dacrymycetales</taxon>
        <taxon>Dacrymycetaceae</taxon>
        <taxon>Calocera</taxon>
    </lineage>
</organism>
<dbReference type="EMBL" id="KV423934">
    <property type="protein sequence ID" value="KZT60064.1"/>
    <property type="molecule type" value="Genomic_DNA"/>
</dbReference>